<comment type="caution">
    <text evidence="1">The sequence shown here is derived from an EMBL/GenBank/DDBJ whole genome shotgun (WGS) entry which is preliminary data.</text>
</comment>
<organism evidence="1">
    <name type="scientific">Mycobacterium xenopi 4042</name>
    <dbReference type="NCBI Taxonomy" id="1299334"/>
    <lineage>
        <taxon>Bacteria</taxon>
        <taxon>Bacillati</taxon>
        <taxon>Actinomycetota</taxon>
        <taxon>Actinomycetes</taxon>
        <taxon>Mycobacteriales</taxon>
        <taxon>Mycobacteriaceae</taxon>
        <taxon>Mycobacterium</taxon>
    </lineage>
</organism>
<sequence>MDYLHADAPPRSHRSPANYYRPDCEDWAAAQSPRCHRSACRTDSAREINRGLPQRAITWLVIGQTHGKGVFVRCLSRIRPCNSGS</sequence>
<accession>X8BCC2</accession>
<name>X8BCC2_MYCXE</name>
<protein>
    <submittedName>
        <fullName evidence="1">Uncharacterized protein</fullName>
    </submittedName>
</protein>
<evidence type="ECO:0000313" key="1">
    <source>
        <dbReference type="EMBL" id="EUA41499.1"/>
    </source>
</evidence>
<reference evidence="1" key="1">
    <citation type="submission" date="2014-01" db="EMBL/GenBank/DDBJ databases">
        <authorList>
            <person name="Brown-Elliot B."/>
            <person name="Wallace R."/>
            <person name="Lenaerts A."/>
            <person name="Ordway D."/>
            <person name="DeGroote M.A."/>
            <person name="Parker T."/>
            <person name="Sizemore C."/>
            <person name="Tallon L.J."/>
            <person name="Sadzewicz L.K."/>
            <person name="Sengamalay N."/>
            <person name="Fraser C.M."/>
            <person name="Hine E."/>
            <person name="Shefchek K.A."/>
            <person name="Das S.P."/>
            <person name="Tettelin H."/>
        </authorList>
    </citation>
    <scope>NUCLEOTIDE SEQUENCE [LARGE SCALE GENOMIC DNA]</scope>
    <source>
        <strain evidence="1">4042</strain>
    </source>
</reference>
<dbReference type="EMBL" id="JAOB01000044">
    <property type="protein sequence ID" value="EUA41499.1"/>
    <property type="molecule type" value="Genomic_DNA"/>
</dbReference>
<gene>
    <name evidence="1" type="ORF">I553_3390</name>
</gene>
<proteinExistence type="predicted"/>
<dbReference type="AlphaFoldDB" id="X8BCC2"/>